<evidence type="ECO:0000256" key="2">
    <source>
        <dbReference type="SAM" id="MobiDB-lite"/>
    </source>
</evidence>
<feature type="compositionally biased region" description="Basic and acidic residues" evidence="2">
    <location>
        <begin position="29"/>
        <end position="39"/>
    </location>
</feature>
<dbReference type="PATRIC" id="fig|665952.3.peg.2879"/>
<evidence type="ECO:0000256" key="1">
    <source>
        <dbReference type="NCBIfam" id="TIGR03093"/>
    </source>
</evidence>
<dbReference type="Proteomes" id="UP000011747">
    <property type="component" value="Unassembled WGS sequence"/>
</dbReference>
<comment type="caution">
    <text evidence="3">The sequence shown here is derived from an EMBL/GenBank/DDBJ whole genome shotgun (WGS) entry which is preliminary data.</text>
</comment>
<dbReference type="HOGENOM" id="CLU_217087_0_0_9"/>
<feature type="region of interest" description="Disordered" evidence="2">
    <location>
        <begin position="1"/>
        <end position="45"/>
    </location>
</feature>
<dbReference type="NCBIfam" id="TIGR03093">
    <property type="entry name" value="SASP_sspL"/>
    <property type="match status" value="1"/>
</dbReference>
<gene>
    <name evidence="3" type="ORF">HMPREF1015_00019</name>
</gene>
<keyword evidence="4" id="KW-1185">Reference proteome</keyword>
<dbReference type="InterPro" id="IPR017526">
    <property type="entry name" value="SASP_SspL"/>
</dbReference>
<evidence type="ECO:0000313" key="4">
    <source>
        <dbReference type="Proteomes" id="UP000011747"/>
    </source>
</evidence>
<feature type="compositionally biased region" description="Basic residues" evidence="2">
    <location>
        <begin position="1"/>
        <end position="10"/>
    </location>
</feature>
<dbReference type="GeneID" id="87582049"/>
<sequence length="45" mass="4916">MSKNRNRGRGTKAPGVNPQGYGQDADFTPDPKSRLENAAKKSNKK</sequence>
<dbReference type="AlphaFoldDB" id="G9QP02"/>
<evidence type="ECO:0000313" key="3">
    <source>
        <dbReference type="EMBL" id="EHL74547.1"/>
    </source>
</evidence>
<reference evidence="3 4" key="1">
    <citation type="submission" date="2011-09" db="EMBL/GenBank/DDBJ databases">
        <title>The Genome Sequence of Bacillus smithii 7_3_47FAA.</title>
        <authorList>
            <consortium name="The Broad Institute Genome Sequencing Platform"/>
            <person name="Earl A."/>
            <person name="Ward D."/>
            <person name="Feldgarden M."/>
            <person name="Gevers D."/>
            <person name="Daigneault M."/>
            <person name="Strauss J."/>
            <person name="Allen-Vercoe E."/>
            <person name="Young S.K."/>
            <person name="Zeng Q."/>
            <person name="Gargeya S."/>
            <person name="Fitzgerald M."/>
            <person name="Haas B."/>
            <person name="Abouelleil A."/>
            <person name="Alvarado L."/>
            <person name="Arachchi H.M."/>
            <person name="Berlin A."/>
            <person name="Brown A."/>
            <person name="Chapman S.B."/>
            <person name="Chen Z."/>
            <person name="Dunbar C."/>
            <person name="Freedman E."/>
            <person name="Gearin G."/>
            <person name="Goldberg J."/>
            <person name="Griggs A."/>
            <person name="Gujja S."/>
            <person name="Heiman D."/>
            <person name="Howarth C."/>
            <person name="Larson L."/>
            <person name="Lui A."/>
            <person name="MacDonald P.J.P."/>
            <person name="Montmayeur A."/>
            <person name="Murphy C."/>
            <person name="Neiman D."/>
            <person name="Pearson M."/>
            <person name="Priest M."/>
            <person name="Roberts A."/>
            <person name="Saif S."/>
            <person name="Shea T."/>
            <person name="Shenoy N."/>
            <person name="Sisk P."/>
            <person name="Stolte C."/>
            <person name="Sykes S."/>
            <person name="Wortman J."/>
            <person name="Nusbaum C."/>
            <person name="Birren B."/>
        </authorList>
    </citation>
    <scope>NUCLEOTIDE SEQUENCE [LARGE SCALE GENOMIC DNA]</scope>
    <source>
        <strain evidence="3 4">7_3_47FAA</strain>
    </source>
</reference>
<name>G9QP02_9BACI</name>
<proteinExistence type="predicted"/>
<organism evidence="3 4">
    <name type="scientific">Bacillus smithii 7_3_47FAA</name>
    <dbReference type="NCBI Taxonomy" id="665952"/>
    <lineage>
        <taxon>Bacteria</taxon>
        <taxon>Bacillati</taxon>
        <taxon>Bacillota</taxon>
        <taxon>Bacilli</taxon>
        <taxon>Bacillales</taxon>
        <taxon>Bacillaceae</taxon>
        <taxon>Bacillus</taxon>
    </lineage>
</organism>
<protein>
    <recommendedName>
        <fullName evidence="1">Small, acid-soluble spore protein L</fullName>
    </recommendedName>
</protein>
<accession>G9QP02</accession>
<dbReference type="EMBL" id="ACWF01000148">
    <property type="protein sequence ID" value="EHL74547.1"/>
    <property type="molecule type" value="Genomic_DNA"/>
</dbReference>
<dbReference type="RefSeq" id="WP_003355074.1">
    <property type="nucleotide sequence ID" value="NZ_JH414764.1"/>
</dbReference>